<keyword evidence="3" id="KW-1185">Reference proteome</keyword>
<comment type="caution">
    <text evidence="2">The sequence shown here is derived from an EMBL/GenBank/DDBJ whole genome shotgun (WGS) entry which is preliminary data.</text>
</comment>
<protein>
    <submittedName>
        <fullName evidence="2">Uncharacterized protein</fullName>
    </submittedName>
</protein>
<evidence type="ECO:0000256" key="1">
    <source>
        <dbReference type="SAM" id="MobiDB-lite"/>
    </source>
</evidence>
<evidence type="ECO:0000313" key="2">
    <source>
        <dbReference type="EMBL" id="CAE6742417.1"/>
    </source>
</evidence>
<dbReference type="Proteomes" id="UP000675880">
    <property type="component" value="Unassembled WGS sequence"/>
</dbReference>
<organism evidence="2 3">
    <name type="scientific">Nitrospira defluvii</name>
    <dbReference type="NCBI Taxonomy" id="330214"/>
    <lineage>
        <taxon>Bacteria</taxon>
        <taxon>Pseudomonadati</taxon>
        <taxon>Nitrospirota</taxon>
        <taxon>Nitrospiria</taxon>
        <taxon>Nitrospirales</taxon>
        <taxon>Nitrospiraceae</taxon>
        <taxon>Nitrospira</taxon>
    </lineage>
</organism>
<name>A0ABM8RAV0_9BACT</name>
<sequence>MLPAMNQHIGKKVYVTKHGISIIPRSQTEKKKSSSRPTRTPPHTRKIRNHDWIATYE</sequence>
<reference evidence="2 3" key="1">
    <citation type="submission" date="2021-02" db="EMBL/GenBank/DDBJ databases">
        <authorList>
            <person name="Han P."/>
        </authorList>
    </citation>
    <scope>NUCLEOTIDE SEQUENCE [LARGE SCALE GENOMIC DNA]</scope>
    <source>
        <strain evidence="2">Candidatus Nitrospira sp. ZN2</strain>
    </source>
</reference>
<dbReference type="EMBL" id="CAJNBJ010000007">
    <property type="protein sequence ID" value="CAE6742417.1"/>
    <property type="molecule type" value="Genomic_DNA"/>
</dbReference>
<accession>A0ABM8RAV0</accession>
<feature type="region of interest" description="Disordered" evidence="1">
    <location>
        <begin position="18"/>
        <end position="57"/>
    </location>
</feature>
<evidence type="ECO:0000313" key="3">
    <source>
        <dbReference type="Proteomes" id="UP000675880"/>
    </source>
</evidence>
<proteinExistence type="predicted"/>
<gene>
    <name evidence="2" type="ORF">NSPZN2_150045</name>
</gene>